<dbReference type="EMBL" id="JABAIA010000001">
    <property type="protein sequence ID" value="NLR63329.1"/>
    <property type="molecule type" value="Genomic_DNA"/>
</dbReference>
<evidence type="ECO:0000256" key="1">
    <source>
        <dbReference type="ARBA" id="ARBA00004571"/>
    </source>
</evidence>
<gene>
    <name evidence="8" type="ORF">HGH92_03335</name>
</gene>
<dbReference type="InterPro" id="IPR036942">
    <property type="entry name" value="Beta-barrel_TonB_sf"/>
</dbReference>
<sequence>MIKGVSAPLRFRKTGLQLLLLILIILAGNITVTAQTGLLGRKFTCHETHGTIPFLLERVSAYSGTVIEYAGGYLDGNGEMRLAAGVTTLDAVLHILLDGKYVKIEERNGKVMLVPSAMALTSDSATNEYTLFGYIMEENSLEPIPYAMIKDQESGRVCQSNRFGYYSLPVKSGLHHIKVIHAGYPPVTSAVTVGSTIRRNLMMRAAVLPEVKVTPGCMLQKDGGSSVEKYLASAYTNFLGESDPVRSLYLLPGNIESQETTGKLMVRGGDPEQSAFLLDGNQVFNPTHLLGELSIVSEGALKSIRQFKNDFPGRFDDALSSVTEVNTKDGSMDTWSGQVNAGLLATAMAVDGPLIKNRTAVLASVRKSWSDPLLRMLDSNYRLRFYDIHFKITHLLDSNNKIMLSGYMGKDRLELIQNEYQNLQVWGNRLATLNWNHVIGARSFVNTTLNVSNYHNLAGMQLILYDDSTGEEKETKAYNNYASVERYEARTQFEMNASANLQFRFGGKFLHTVIHPFGTNVTPNLGEVPEGTKPMKPLPFTEYSLYYENEFKPGRRFLLRPGLLFSGYRYRTFHYNTLQPRLFAAYRIGKNQQLTFSYARMGQYLHQVTSPFLGINSVLWVPSTAVLRPSESDMFNLGYSFNDNKGTLLSADVYYRKMNNVTNFAEKGNIFYNEDTWEQDIITGKGWGYGGELLAGKRWQKWQLQLSYTLAWAWRQFDEVNDGEKFPFRFDRRHQLNIAASFRPNKHWDIGAVWYFSTGDWMRRPMGTLPGEEGEPFRYEGESYYDKRNPNYHRLNCNVNYRFVTGTQKHKISVGVYNAYGSNGQYSSDVINTRDNSNVTLSGGRIFDLTYYLSYTLNL</sequence>
<comment type="caution">
    <text evidence="8">The sequence shown here is derived from an EMBL/GenBank/DDBJ whole genome shotgun (WGS) entry which is preliminary data.</text>
</comment>
<dbReference type="InterPro" id="IPR039426">
    <property type="entry name" value="TonB-dep_rcpt-like"/>
</dbReference>
<dbReference type="SUPFAM" id="SSF49464">
    <property type="entry name" value="Carboxypeptidase regulatory domain-like"/>
    <property type="match status" value="1"/>
</dbReference>
<dbReference type="GO" id="GO:0009279">
    <property type="term" value="C:cell outer membrane"/>
    <property type="evidence" value="ECO:0007669"/>
    <property type="project" value="UniProtKB-SubCell"/>
</dbReference>
<evidence type="ECO:0000256" key="5">
    <source>
        <dbReference type="ARBA" id="ARBA00022729"/>
    </source>
</evidence>
<dbReference type="SUPFAM" id="SSF56935">
    <property type="entry name" value="Porins"/>
    <property type="match status" value="1"/>
</dbReference>
<evidence type="ECO:0000256" key="6">
    <source>
        <dbReference type="ARBA" id="ARBA00023136"/>
    </source>
</evidence>
<protein>
    <submittedName>
        <fullName evidence="8">TonB-dependent receptor</fullName>
    </submittedName>
</protein>
<proteinExistence type="predicted"/>
<dbReference type="InterPro" id="IPR008969">
    <property type="entry name" value="CarboxyPept-like_regulatory"/>
</dbReference>
<dbReference type="GO" id="GO:0015344">
    <property type="term" value="F:siderophore uptake transmembrane transporter activity"/>
    <property type="evidence" value="ECO:0007669"/>
    <property type="project" value="TreeGrafter"/>
</dbReference>
<name>A0A847R8B4_9BACT</name>
<keyword evidence="4" id="KW-0812">Transmembrane</keyword>
<accession>A0A847R8B4</accession>
<evidence type="ECO:0000256" key="2">
    <source>
        <dbReference type="ARBA" id="ARBA00022448"/>
    </source>
</evidence>
<evidence type="ECO:0000313" key="9">
    <source>
        <dbReference type="Proteomes" id="UP000570474"/>
    </source>
</evidence>
<evidence type="ECO:0000313" key="8">
    <source>
        <dbReference type="EMBL" id="NLR63329.1"/>
    </source>
</evidence>
<reference evidence="8 9" key="1">
    <citation type="submission" date="2020-04" db="EMBL/GenBank/DDBJ databases">
        <authorList>
            <person name="Yin C."/>
        </authorList>
    </citation>
    <scope>NUCLEOTIDE SEQUENCE [LARGE SCALE GENOMIC DNA]</scope>
    <source>
        <strain evidence="8 9">Ae27</strain>
    </source>
</reference>
<evidence type="ECO:0000256" key="4">
    <source>
        <dbReference type="ARBA" id="ARBA00022692"/>
    </source>
</evidence>
<dbReference type="AlphaFoldDB" id="A0A847R8B4"/>
<organism evidence="8 9">
    <name type="scientific">Chitinophaga varians</name>
    <dbReference type="NCBI Taxonomy" id="2202339"/>
    <lineage>
        <taxon>Bacteria</taxon>
        <taxon>Pseudomonadati</taxon>
        <taxon>Bacteroidota</taxon>
        <taxon>Chitinophagia</taxon>
        <taxon>Chitinophagales</taxon>
        <taxon>Chitinophagaceae</taxon>
        <taxon>Chitinophaga</taxon>
    </lineage>
</organism>
<evidence type="ECO:0000256" key="3">
    <source>
        <dbReference type="ARBA" id="ARBA00022452"/>
    </source>
</evidence>
<keyword evidence="5" id="KW-0732">Signal</keyword>
<dbReference type="PANTHER" id="PTHR30069">
    <property type="entry name" value="TONB-DEPENDENT OUTER MEMBRANE RECEPTOR"/>
    <property type="match status" value="1"/>
</dbReference>
<keyword evidence="3" id="KW-1134">Transmembrane beta strand</keyword>
<dbReference type="RefSeq" id="WP_168869332.1">
    <property type="nucleotide sequence ID" value="NZ_JABAIA010000001.1"/>
</dbReference>
<comment type="subcellular location">
    <subcellularLocation>
        <location evidence="1">Cell outer membrane</location>
        <topology evidence="1">Multi-pass membrane protein</topology>
    </subcellularLocation>
</comment>
<dbReference type="Proteomes" id="UP000570474">
    <property type="component" value="Unassembled WGS sequence"/>
</dbReference>
<keyword evidence="6" id="KW-0472">Membrane</keyword>
<keyword evidence="8" id="KW-0675">Receptor</keyword>
<keyword evidence="2" id="KW-0813">Transport</keyword>
<evidence type="ECO:0000256" key="7">
    <source>
        <dbReference type="ARBA" id="ARBA00023237"/>
    </source>
</evidence>
<dbReference type="PANTHER" id="PTHR30069:SF29">
    <property type="entry name" value="HEMOGLOBIN AND HEMOGLOBIN-HAPTOGLOBIN-BINDING PROTEIN 1-RELATED"/>
    <property type="match status" value="1"/>
</dbReference>
<keyword evidence="9" id="KW-1185">Reference proteome</keyword>
<dbReference type="GO" id="GO:0044718">
    <property type="term" value="P:siderophore transmembrane transport"/>
    <property type="evidence" value="ECO:0007669"/>
    <property type="project" value="TreeGrafter"/>
</dbReference>
<dbReference type="Gene3D" id="2.40.170.20">
    <property type="entry name" value="TonB-dependent receptor, beta-barrel domain"/>
    <property type="match status" value="1"/>
</dbReference>
<keyword evidence="7" id="KW-0998">Cell outer membrane</keyword>